<evidence type="ECO:0000313" key="3">
    <source>
        <dbReference type="EMBL" id="NYH00377.1"/>
    </source>
</evidence>
<keyword evidence="4" id="KW-1185">Reference proteome</keyword>
<feature type="region of interest" description="Disordered" evidence="1">
    <location>
        <begin position="53"/>
        <end position="77"/>
    </location>
</feature>
<comment type="caution">
    <text evidence="3">The sequence shown here is derived from an EMBL/GenBank/DDBJ whole genome shotgun (WGS) entry which is preliminary data.</text>
</comment>
<organism evidence="3 4">
    <name type="scientific">Schumannella luteola</name>
    <dbReference type="NCBI Taxonomy" id="472059"/>
    <lineage>
        <taxon>Bacteria</taxon>
        <taxon>Bacillati</taxon>
        <taxon>Actinomycetota</taxon>
        <taxon>Actinomycetes</taxon>
        <taxon>Micrococcales</taxon>
        <taxon>Microbacteriaceae</taxon>
        <taxon>Schumannella</taxon>
    </lineage>
</organism>
<dbReference type="Proteomes" id="UP000553888">
    <property type="component" value="Unassembled WGS sequence"/>
</dbReference>
<accession>A0A852YBP2</accession>
<dbReference type="RefSeq" id="WP_179569168.1">
    <property type="nucleotide sequence ID" value="NZ_JACBZY010000001.1"/>
</dbReference>
<keyword evidence="2" id="KW-0472">Membrane</keyword>
<feature type="transmembrane region" description="Helical" evidence="2">
    <location>
        <begin position="21"/>
        <end position="42"/>
    </location>
</feature>
<feature type="compositionally biased region" description="Basic and acidic residues" evidence="1">
    <location>
        <begin position="53"/>
        <end position="62"/>
    </location>
</feature>
<keyword evidence="2" id="KW-1133">Transmembrane helix</keyword>
<protein>
    <submittedName>
        <fullName evidence="3">Heme/copper-type cytochrome/quinol oxidase subunit 2</fullName>
    </submittedName>
</protein>
<dbReference type="EMBL" id="JACBZY010000001">
    <property type="protein sequence ID" value="NYH00377.1"/>
    <property type="molecule type" value="Genomic_DNA"/>
</dbReference>
<evidence type="ECO:0000313" key="4">
    <source>
        <dbReference type="Proteomes" id="UP000553888"/>
    </source>
</evidence>
<reference evidence="3 4" key="1">
    <citation type="submission" date="2020-07" db="EMBL/GenBank/DDBJ databases">
        <title>Sequencing the genomes of 1000 actinobacteria strains.</title>
        <authorList>
            <person name="Klenk H.-P."/>
        </authorList>
    </citation>
    <scope>NUCLEOTIDE SEQUENCE [LARGE SCALE GENOMIC DNA]</scope>
    <source>
        <strain evidence="3 4">DSM 23141</strain>
    </source>
</reference>
<name>A0A852YBP2_9MICO</name>
<dbReference type="AlphaFoldDB" id="A0A852YBP2"/>
<evidence type="ECO:0000256" key="1">
    <source>
        <dbReference type="SAM" id="MobiDB-lite"/>
    </source>
</evidence>
<evidence type="ECO:0000256" key="2">
    <source>
        <dbReference type="SAM" id="Phobius"/>
    </source>
</evidence>
<proteinExistence type="predicted"/>
<keyword evidence="2" id="KW-0812">Transmembrane</keyword>
<gene>
    <name evidence="3" type="ORF">BJ979_003002</name>
</gene>
<sequence length="77" mass="8265">MTTLALVLAEAEEHHPIFAPTWVFPLIAAVIFIGAAFVVWSYRDVANRHSDKVGDAVEHTSGMDEGSTGHSHGQGAH</sequence>